<gene>
    <name evidence="2" type="ORF">F506_22075</name>
</gene>
<evidence type="ECO:0000313" key="3">
    <source>
        <dbReference type="Proteomes" id="UP000063429"/>
    </source>
</evidence>
<dbReference type="EMBL" id="CP011409">
    <property type="protein sequence ID" value="AKZ64987.1"/>
    <property type="molecule type" value="Genomic_DNA"/>
</dbReference>
<dbReference type="Pfam" id="PF00149">
    <property type="entry name" value="Metallophos"/>
    <property type="match status" value="1"/>
</dbReference>
<feature type="domain" description="Calcineurin-like phosphoesterase" evidence="1">
    <location>
        <begin position="1"/>
        <end position="223"/>
    </location>
</feature>
<name>A0ABM5V5U0_9BURK</name>
<reference evidence="3" key="1">
    <citation type="journal article" date="2015" name="Genome Announc.">
        <title>Complete Genome Sequence of Herbaspirillum hiltneri N3 (DSM 17495), Isolated from Surface-Sterilized Wheat Roots.</title>
        <authorList>
            <person name="Guizelini D."/>
            <person name="Saizaki P.M."/>
            <person name="Coimbra N.A."/>
            <person name="Weiss V.A."/>
            <person name="Faoro H."/>
            <person name="Sfeir M.Z."/>
            <person name="Baura V.A."/>
            <person name="Monteiro R.A."/>
            <person name="Chubatsu L.S."/>
            <person name="Souza E.M."/>
            <person name="Cruz L.M."/>
            <person name="Pedrosa F.O."/>
            <person name="Raittz R.T."/>
            <person name="Marchaukoski J.N."/>
            <person name="Steffens M.B."/>
        </authorList>
    </citation>
    <scope>NUCLEOTIDE SEQUENCE [LARGE SCALE GENOMIC DNA]</scope>
    <source>
        <strain evidence="3">N3</strain>
    </source>
</reference>
<accession>A0ABM5V5U0</accession>
<evidence type="ECO:0000259" key="1">
    <source>
        <dbReference type="Pfam" id="PF00149"/>
    </source>
</evidence>
<sequence>MKIQIASDLHLERMTPKFPGYRAIAPADADLLIIAGDIHHGDAAIAAFADWPVPVLYVHGNHEAYHAQYPQVVGDIGRSAQASGERVRHLENAVAVEGGVRFLGCCLWTDYALQQEGTPALTLDAAMEQAGNILFDHRVITMPGGVLFTPQDALQLHRRSRAWLEQELARPFDGKTVVITHHGPHPQSVHERFAGSPLNPGFISDLTPLLAQADLWVHGHVHDSFDYTVANCRVVTNPRGYALNLKQAATLDDIEWENPAFDPQLVIAI</sequence>
<dbReference type="InterPro" id="IPR029052">
    <property type="entry name" value="Metallo-depent_PP-like"/>
</dbReference>
<dbReference type="Gene3D" id="3.60.21.10">
    <property type="match status" value="2"/>
</dbReference>
<dbReference type="SUPFAM" id="SSF56300">
    <property type="entry name" value="Metallo-dependent phosphatases"/>
    <property type="match status" value="1"/>
</dbReference>
<dbReference type="RefSeq" id="WP_053200956.1">
    <property type="nucleotide sequence ID" value="NZ_CP011409.1"/>
</dbReference>
<dbReference type="PANTHER" id="PTHR37844">
    <property type="entry name" value="SER/THR PROTEIN PHOSPHATASE SUPERFAMILY (AFU_ORTHOLOGUE AFUA_1G14840)"/>
    <property type="match status" value="1"/>
</dbReference>
<protein>
    <recommendedName>
        <fullName evidence="1">Calcineurin-like phosphoesterase domain-containing protein</fullName>
    </recommendedName>
</protein>
<evidence type="ECO:0000313" key="2">
    <source>
        <dbReference type="EMBL" id="AKZ64987.1"/>
    </source>
</evidence>
<proteinExistence type="predicted"/>
<dbReference type="Proteomes" id="UP000063429">
    <property type="component" value="Chromosome"/>
</dbReference>
<dbReference type="InterPro" id="IPR004843">
    <property type="entry name" value="Calcineurin-like_PHP"/>
</dbReference>
<keyword evidence="3" id="KW-1185">Reference proteome</keyword>
<organism evidence="2 3">
    <name type="scientific">Herbaspirillum hiltneri N3</name>
    <dbReference type="NCBI Taxonomy" id="1262470"/>
    <lineage>
        <taxon>Bacteria</taxon>
        <taxon>Pseudomonadati</taxon>
        <taxon>Pseudomonadota</taxon>
        <taxon>Betaproteobacteria</taxon>
        <taxon>Burkholderiales</taxon>
        <taxon>Oxalobacteraceae</taxon>
        <taxon>Herbaspirillum</taxon>
    </lineage>
</organism>
<dbReference type="PANTHER" id="PTHR37844:SF2">
    <property type="entry name" value="SER_THR PROTEIN PHOSPHATASE SUPERFAMILY (AFU_ORTHOLOGUE AFUA_1G14840)"/>
    <property type="match status" value="1"/>
</dbReference>